<dbReference type="RefSeq" id="WP_090628218.1">
    <property type="nucleotide sequence ID" value="NZ_FOQO01000007.1"/>
</dbReference>
<dbReference type="AlphaFoldDB" id="A0A1I3NGV9"/>
<dbReference type="GO" id="GO:0002100">
    <property type="term" value="P:tRNA wobble adenosine to inosine editing"/>
    <property type="evidence" value="ECO:0007669"/>
    <property type="project" value="UniProtKB-UniRule"/>
</dbReference>
<evidence type="ECO:0000256" key="3">
    <source>
        <dbReference type="ARBA" id="ARBA00022801"/>
    </source>
</evidence>
<evidence type="ECO:0000313" key="8">
    <source>
        <dbReference type="EMBL" id="SFJ08419.1"/>
    </source>
</evidence>
<dbReference type="PANTHER" id="PTHR11079:SF202">
    <property type="entry name" value="TRNA-SPECIFIC ADENOSINE DEAMINASE"/>
    <property type="match status" value="1"/>
</dbReference>
<comment type="similarity">
    <text evidence="6">Belongs to the cytidine and deoxycytidylate deaminase family.</text>
</comment>
<dbReference type="PANTHER" id="PTHR11079">
    <property type="entry name" value="CYTOSINE DEAMINASE FAMILY MEMBER"/>
    <property type="match status" value="1"/>
</dbReference>
<keyword evidence="4 6" id="KW-0862">Zinc</keyword>
<dbReference type="Proteomes" id="UP000198670">
    <property type="component" value="Unassembled WGS sequence"/>
</dbReference>
<sequence length="158" mass="17533">MKYINFEEASDAVSDEIYMKEALKEAHKALEQGEVPIGAVIVSNGRVIGRGHNLTERLNDVTAHAEMQAFTAAANYVGGKYLHNCTLYVTIEPCVMCAGAAYWTQITRIVFGARDEKRGFSNLGYSNVLHPKTTLMRGVLEVECAGLITSFFRNKRIK</sequence>
<dbReference type="EMBL" id="FOQO01000007">
    <property type="protein sequence ID" value="SFJ08419.1"/>
    <property type="molecule type" value="Genomic_DNA"/>
</dbReference>
<evidence type="ECO:0000256" key="6">
    <source>
        <dbReference type="HAMAP-Rule" id="MF_00972"/>
    </source>
</evidence>
<protein>
    <recommendedName>
        <fullName evidence="6">tRNA-specific adenosine deaminase</fullName>
        <ecNumber evidence="6">3.5.4.33</ecNumber>
    </recommendedName>
</protein>
<dbReference type="InterPro" id="IPR028883">
    <property type="entry name" value="tRNA_aden_deaminase"/>
</dbReference>
<comment type="cofactor">
    <cofactor evidence="6">
        <name>Zn(2+)</name>
        <dbReference type="ChEBI" id="CHEBI:29105"/>
    </cofactor>
    <text evidence="6">Binds 1 zinc ion per subunit.</text>
</comment>
<organism evidence="8 9">
    <name type="scientific">Parapedobacter indicus</name>
    <dbReference type="NCBI Taxonomy" id="1477437"/>
    <lineage>
        <taxon>Bacteria</taxon>
        <taxon>Pseudomonadati</taxon>
        <taxon>Bacteroidota</taxon>
        <taxon>Sphingobacteriia</taxon>
        <taxon>Sphingobacteriales</taxon>
        <taxon>Sphingobacteriaceae</taxon>
        <taxon>Parapedobacter</taxon>
    </lineage>
</organism>
<feature type="binding site" evidence="6">
    <location>
        <position position="94"/>
    </location>
    <ligand>
        <name>Zn(2+)</name>
        <dbReference type="ChEBI" id="CHEBI:29105"/>
        <note>catalytic</note>
    </ligand>
</feature>
<dbReference type="GO" id="GO:0008270">
    <property type="term" value="F:zinc ion binding"/>
    <property type="evidence" value="ECO:0007669"/>
    <property type="project" value="UniProtKB-UniRule"/>
</dbReference>
<dbReference type="Pfam" id="PF00383">
    <property type="entry name" value="dCMP_cyt_deam_1"/>
    <property type="match status" value="1"/>
</dbReference>
<dbReference type="EC" id="3.5.4.33" evidence="6"/>
<comment type="subunit">
    <text evidence="6">Homodimer.</text>
</comment>
<dbReference type="OrthoDB" id="9802676at2"/>
<keyword evidence="2 6" id="KW-0479">Metal-binding</keyword>
<evidence type="ECO:0000256" key="4">
    <source>
        <dbReference type="ARBA" id="ARBA00022833"/>
    </source>
</evidence>
<evidence type="ECO:0000259" key="7">
    <source>
        <dbReference type="PROSITE" id="PS51747"/>
    </source>
</evidence>
<proteinExistence type="inferred from homology"/>
<dbReference type="Gene3D" id="3.40.140.10">
    <property type="entry name" value="Cytidine Deaminase, domain 2"/>
    <property type="match status" value="1"/>
</dbReference>
<comment type="catalytic activity">
    <reaction evidence="5 6">
        <text>adenosine(34) in tRNA + H2O + H(+) = inosine(34) in tRNA + NH4(+)</text>
        <dbReference type="Rhea" id="RHEA:43168"/>
        <dbReference type="Rhea" id="RHEA-COMP:10373"/>
        <dbReference type="Rhea" id="RHEA-COMP:10374"/>
        <dbReference type="ChEBI" id="CHEBI:15377"/>
        <dbReference type="ChEBI" id="CHEBI:15378"/>
        <dbReference type="ChEBI" id="CHEBI:28938"/>
        <dbReference type="ChEBI" id="CHEBI:74411"/>
        <dbReference type="ChEBI" id="CHEBI:82852"/>
        <dbReference type="EC" id="3.5.4.33"/>
    </reaction>
</comment>
<keyword evidence="9" id="KW-1185">Reference proteome</keyword>
<name>A0A1I3NGV9_9SPHI</name>
<dbReference type="PROSITE" id="PS51747">
    <property type="entry name" value="CYT_DCMP_DEAMINASES_2"/>
    <property type="match status" value="1"/>
</dbReference>
<comment type="function">
    <text evidence="6">Catalyzes the deamination of adenosine to inosine at the wobble position 34 of tRNA(Arg2).</text>
</comment>
<keyword evidence="3 6" id="KW-0378">Hydrolase</keyword>
<dbReference type="InterPro" id="IPR002125">
    <property type="entry name" value="CMP_dCMP_dom"/>
</dbReference>
<evidence type="ECO:0000256" key="1">
    <source>
        <dbReference type="ARBA" id="ARBA00022694"/>
    </source>
</evidence>
<dbReference type="CDD" id="cd01285">
    <property type="entry name" value="nucleoside_deaminase"/>
    <property type="match status" value="1"/>
</dbReference>
<dbReference type="GO" id="GO:0052717">
    <property type="term" value="F:tRNA-specific adenosine-34 deaminase activity"/>
    <property type="evidence" value="ECO:0007669"/>
    <property type="project" value="UniProtKB-UniRule"/>
</dbReference>
<dbReference type="SUPFAM" id="SSF53927">
    <property type="entry name" value="Cytidine deaminase-like"/>
    <property type="match status" value="1"/>
</dbReference>
<feature type="binding site" evidence="6">
    <location>
        <position position="97"/>
    </location>
    <ligand>
        <name>Zn(2+)</name>
        <dbReference type="ChEBI" id="CHEBI:29105"/>
        <note>catalytic</note>
    </ligand>
</feature>
<evidence type="ECO:0000313" key="9">
    <source>
        <dbReference type="Proteomes" id="UP000198670"/>
    </source>
</evidence>
<evidence type="ECO:0000256" key="5">
    <source>
        <dbReference type="ARBA" id="ARBA00048045"/>
    </source>
</evidence>
<gene>
    <name evidence="6" type="primary">tadA</name>
    <name evidence="8" type="ORF">SAMN05444682_107200</name>
</gene>
<accession>A0A1I3NGV9</accession>
<feature type="active site" description="Proton donor" evidence="6">
    <location>
        <position position="66"/>
    </location>
</feature>
<keyword evidence="1 6" id="KW-0819">tRNA processing</keyword>
<dbReference type="HAMAP" id="MF_00972">
    <property type="entry name" value="tRNA_aden_deaminase"/>
    <property type="match status" value="1"/>
</dbReference>
<dbReference type="STRING" id="1477437.SAMN05444682_107200"/>
<reference evidence="8 9" key="1">
    <citation type="submission" date="2016-10" db="EMBL/GenBank/DDBJ databases">
        <authorList>
            <person name="de Groot N.N."/>
        </authorList>
    </citation>
    <scope>NUCLEOTIDE SEQUENCE [LARGE SCALE GENOMIC DNA]</scope>
    <source>
        <strain evidence="8 9">RK1</strain>
    </source>
</reference>
<dbReference type="InterPro" id="IPR016193">
    <property type="entry name" value="Cytidine_deaminase-like"/>
</dbReference>
<feature type="binding site" evidence="6">
    <location>
        <position position="64"/>
    </location>
    <ligand>
        <name>Zn(2+)</name>
        <dbReference type="ChEBI" id="CHEBI:29105"/>
        <note>catalytic</note>
    </ligand>
</feature>
<feature type="domain" description="CMP/dCMP-type deaminase" evidence="7">
    <location>
        <begin position="13"/>
        <end position="123"/>
    </location>
</feature>
<evidence type="ECO:0000256" key="2">
    <source>
        <dbReference type="ARBA" id="ARBA00022723"/>
    </source>
</evidence>